<dbReference type="GeneID" id="29072156"/>
<gene>
    <name evidence="1" type="primary">ycf58</name>
</gene>
<dbReference type="Gene3D" id="2.40.128.20">
    <property type="match status" value="1"/>
</dbReference>
<evidence type="ECO:0000313" key="1">
    <source>
        <dbReference type="EMBL" id="AOL58178.1"/>
    </source>
</evidence>
<reference evidence="1" key="1">
    <citation type="journal article" date="2016" name="Mitochondrial DNA Part B Resour">
        <title>Organellar genome analysis of the heteromorphic red alga Mastocarpus papillatus (Phyllophoraceae, Rhodophyta).</title>
        <authorList>
            <person name="Hughey J.R."/>
            <person name="Mumford T.F."/>
            <person name="Navarrete-Fernandez T.M."/>
            <person name="Huber S.R."/>
            <person name="Freese J.M."/>
            <person name="Murray E.M.C."/>
            <person name="Sissini M.N."/>
            <person name="Gentilhomme A."/>
        </authorList>
    </citation>
    <scope>NUCLEOTIDE SEQUENCE</scope>
</reference>
<organism evidence="1">
    <name type="scientific">Mastocarpus papillatus</name>
    <dbReference type="NCBI Taxonomy" id="31436"/>
    <lineage>
        <taxon>Eukaryota</taxon>
        <taxon>Rhodophyta</taxon>
        <taxon>Florideophyceae</taxon>
        <taxon>Rhodymeniophycidae</taxon>
        <taxon>Gigartinales</taxon>
        <taxon>Phyllophoraceae</taxon>
        <taxon>Mastocarpus</taxon>
    </lineage>
</organism>
<proteinExistence type="predicted"/>
<name>A0A342RZN2_9FLOR</name>
<keyword evidence="1" id="KW-0934">Plastid</keyword>
<dbReference type="EMBL" id="KX525588">
    <property type="protein sequence ID" value="AOL58178.1"/>
    <property type="molecule type" value="Genomic_DNA"/>
</dbReference>
<protein>
    <submittedName>
        <fullName evidence="1">Conserved hypothetical plastid protein</fullName>
    </submittedName>
</protein>
<accession>A0A342RZN2</accession>
<dbReference type="AlphaFoldDB" id="A0A342RZN2"/>
<dbReference type="RefSeq" id="YP_009295694.1">
    <property type="nucleotide sequence ID" value="NC_031167.1"/>
</dbReference>
<dbReference type="InterPro" id="IPR012674">
    <property type="entry name" value="Calycin"/>
</dbReference>
<geneLocation type="plastid" evidence="1"/>
<sequence>MVSKLWLKNMEGNWLSHKTIYYLETKKINVHKVQKEISKIQHLSSLNDRYICKYKNLPNNDIIYDFVPTNNQESTFGIIRKIYNHYTQEYKFQTKSTNNLKIKYIKKKIIYTEYIYSINANFRISITIIKKCGKYIAICFNSEIKITQNL</sequence>